<feature type="compositionally biased region" description="Basic residues" evidence="1">
    <location>
        <begin position="79"/>
        <end position="89"/>
    </location>
</feature>
<feature type="compositionally biased region" description="Basic residues" evidence="1">
    <location>
        <begin position="55"/>
        <end position="66"/>
    </location>
</feature>
<dbReference type="Pfam" id="PF17309">
    <property type="entry name" value="DUF5356"/>
    <property type="match status" value="1"/>
</dbReference>
<evidence type="ECO:0000313" key="2">
    <source>
        <dbReference type="Proteomes" id="UP000095287"/>
    </source>
</evidence>
<feature type="compositionally biased region" description="Basic and acidic residues" evidence="1">
    <location>
        <begin position="67"/>
        <end position="78"/>
    </location>
</feature>
<feature type="compositionally biased region" description="Basic and acidic residues" evidence="1">
    <location>
        <begin position="44"/>
        <end position="54"/>
    </location>
</feature>
<accession>A0A1I7Z8S6</accession>
<protein>
    <submittedName>
        <fullName evidence="3">BLVR domain-containing protein</fullName>
    </submittedName>
</protein>
<feature type="compositionally biased region" description="Polar residues" evidence="1">
    <location>
        <begin position="16"/>
        <end position="31"/>
    </location>
</feature>
<feature type="compositionally biased region" description="Low complexity" evidence="1">
    <location>
        <begin position="238"/>
        <end position="259"/>
    </location>
</feature>
<feature type="region of interest" description="Disordered" evidence="1">
    <location>
        <begin position="140"/>
        <end position="163"/>
    </location>
</feature>
<reference evidence="3" key="1">
    <citation type="submission" date="2016-11" db="UniProtKB">
        <authorList>
            <consortium name="WormBaseParasite"/>
        </authorList>
    </citation>
    <scope>IDENTIFICATION</scope>
</reference>
<evidence type="ECO:0000313" key="3">
    <source>
        <dbReference type="WBParaSite" id="L893_g24.t1"/>
    </source>
</evidence>
<dbReference type="Proteomes" id="UP000095287">
    <property type="component" value="Unplaced"/>
</dbReference>
<evidence type="ECO:0000256" key="1">
    <source>
        <dbReference type="SAM" id="MobiDB-lite"/>
    </source>
</evidence>
<feature type="region of interest" description="Disordered" evidence="1">
    <location>
        <begin position="1"/>
        <end position="109"/>
    </location>
</feature>
<organism evidence="2 3">
    <name type="scientific">Steinernema glaseri</name>
    <dbReference type="NCBI Taxonomy" id="37863"/>
    <lineage>
        <taxon>Eukaryota</taxon>
        <taxon>Metazoa</taxon>
        <taxon>Ecdysozoa</taxon>
        <taxon>Nematoda</taxon>
        <taxon>Chromadorea</taxon>
        <taxon>Rhabditida</taxon>
        <taxon>Tylenchina</taxon>
        <taxon>Panagrolaimomorpha</taxon>
        <taxon>Strongyloidoidea</taxon>
        <taxon>Steinernematidae</taxon>
        <taxon>Steinernema</taxon>
    </lineage>
</organism>
<keyword evidence="2" id="KW-1185">Reference proteome</keyword>
<feature type="region of interest" description="Disordered" evidence="1">
    <location>
        <begin position="237"/>
        <end position="259"/>
    </location>
</feature>
<feature type="compositionally biased region" description="Polar residues" evidence="1">
    <location>
        <begin position="149"/>
        <end position="163"/>
    </location>
</feature>
<name>A0A1I7Z8S6_9BILA</name>
<dbReference type="AlphaFoldDB" id="A0A1I7Z8S6"/>
<dbReference type="InterPro" id="IPR020149">
    <property type="entry name" value="Uncharacterised_C02F5.10"/>
</dbReference>
<proteinExistence type="predicted"/>
<sequence>MAVADDGAPIDEAVKPSSTKTAESPPDTESSTSKKRAPNAMKVNLEKLESTSKERSKKRKKDKKKRRTEENISGEDEKKKRRSARKKRDKKSEPNEYGESLETCTERDWHSADPAYNSELINLKKKANKVTVFSATAKDVLPRNKNKQRGSTSPKTMTRSSSNVEELTNITNVEINVDPNAPLSSEKILEAKADAIGKLVAGVVKMYLKDRRKDAVELEVRLHTKDGVTVDITQAVTSSGPGEAAPGAGASSSPAVASK</sequence>
<dbReference type="WBParaSite" id="L893_g24.t1">
    <property type="protein sequence ID" value="L893_g24.t1"/>
    <property type="gene ID" value="L893_g24"/>
</dbReference>